<gene>
    <name evidence="3" type="ORF">GV829_06330</name>
</gene>
<dbReference type="PANTHER" id="PTHR36933">
    <property type="entry name" value="SLL0788 PROTEIN"/>
    <property type="match status" value="1"/>
</dbReference>
<dbReference type="PANTHER" id="PTHR36933:SF1">
    <property type="entry name" value="SLL0788 PROTEIN"/>
    <property type="match status" value="1"/>
</dbReference>
<dbReference type="InterPro" id="IPR005183">
    <property type="entry name" value="DUF305_CopM-like"/>
</dbReference>
<protein>
    <submittedName>
        <fullName evidence="3">DUF305 domain-containing protein</fullName>
    </submittedName>
</protein>
<keyword evidence="4" id="KW-1185">Reference proteome</keyword>
<evidence type="ECO:0000313" key="3">
    <source>
        <dbReference type="EMBL" id="QJQ33609.1"/>
    </source>
</evidence>
<dbReference type="AlphaFoldDB" id="A0A6M4AZT7"/>
<evidence type="ECO:0000259" key="2">
    <source>
        <dbReference type="Pfam" id="PF03713"/>
    </source>
</evidence>
<proteinExistence type="predicted"/>
<dbReference type="Pfam" id="PF03713">
    <property type="entry name" value="DUF305"/>
    <property type="match status" value="1"/>
</dbReference>
<evidence type="ECO:0000256" key="1">
    <source>
        <dbReference type="SAM" id="MobiDB-lite"/>
    </source>
</evidence>
<dbReference type="KEGG" id="slan:GV829_06330"/>
<evidence type="ECO:0000313" key="4">
    <source>
        <dbReference type="Proteomes" id="UP000503018"/>
    </source>
</evidence>
<feature type="domain" description="DUF305" evidence="2">
    <location>
        <begin position="65"/>
        <end position="143"/>
    </location>
</feature>
<feature type="region of interest" description="Disordered" evidence="1">
    <location>
        <begin position="1"/>
        <end position="40"/>
    </location>
</feature>
<dbReference type="Proteomes" id="UP000503018">
    <property type="component" value="Chromosome"/>
</dbReference>
<dbReference type="EMBL" id="CP053015">
    <property type="protein sequence ID" value="QJQ33609.1"/>
    <property type="molecule type" value="Genomic_DNA"/>
</dbReference>
<feature type="compositionally biased region" description="Low complexity" evidence="1">
    <location>
        <begin position="123"/>
        <end position="138"/>
    </location>
</feature>
<sequence length="145" mass="15202">MTLTACSQSEDVPSEAANVHGDSHGTSSEGTPPDRSAMNEAQLAYAEANDRMHSAMGSNIPADADVAFIQGMIPHHQGAIDMARIVLAHGKDAEARALAQSIITAQESEIAQMRRWLEKKGEAVAPPATDAPAPAAPVDHSKMGH</sequence>
<organism evidence="3 4">
    <name type="scientific">Sphingomonas lacunae</name>
    <dbReference type="NCBI Taxonomy" id="2698828"/>
    <lineage>
        <taxon>Bacteria</taxon>
        <taxon>Pseudomonadati</taxon>
        <taxon>Pseudomonadota</taxon>
        <taxon>Alphaproteobacteria</taxon>
        <taxon>Sphingomonadales</taxon>
        <taxon>Sphingomonadaceae</taxon>
        <taxon>Sphingomonas</taxon>
    </lineage>
</organism>
<feature type="compositionally biased region" description="Polar residues" evidence="1">
    <location>
        <begin position="1"/>
        <end position="11"/>
    </location>
</feature>
<reference evidence="3 4" key="1">
    <citation type="submission" date="2020-01" db="EMBL/GenBank/DDBJ databases">
        <title>Sphingomonas sp. strain CSW-10.</title>
        <authorList>
            <person name="Chen W.-M."/>
        </authorList>
    </citation>
    <scope>NUCLEOTIDE SEQUENCE [LARGE SCALE GENOMIC DNA]</scope>
    <source>
        <strain evidence="3 4">CSW-10</strain>
    </source>
</reference>
<accession>A0A6M4AZT7</accession>
<feature type="region of interest" description="Disordered" evidence="1">
    <location>
        <begin position="123"/>
        <end position="145"/>
    </location>
</feature>
<dbReference type="InterPro" id="IPR012347">
    <property type="entry name" value="Ferritin-like"/>
</dbReference>
<dbReference type="Gene3D" id="1.20.1260.10">
    <property type="match status" value="1"/>
</dbReference>
<name>A0A6M4AZT7_9SPHN</name>